<evidence type="ECO:0000256" key="5">
    <source>
        <dbReference type="ARBA" id="ARBA00022832"/>
    </source>
</evidence>
<feature type="transmembrane region" description="Helical" evidence="10">
    <location>
        <begin position="51"/>
        <end position="70"/>
    </location>
</feature>
<feature type="transmembrane region" description="Helical" evidence="10">
    <location>
        <begin position="90"/>
        <end position="113"/>
    </location>
</feature>
<comment type="caution">
    <text evidence="12">The sequence shown here is derived from an EMBL/GenBank/DDBJ whole genome shotgun (WGS) entry which is preliminary data.</text>
</comment>
<sequence length="613" mass="67962">MAGPSVSVHLPPLSLFKFPPDPAPPTIPPPHGDSRFASPFPIDAKLYNDLLSPYLPLTIAAIYATTVIIVNKINRERGFKPYWISTTRLFFVFVILHNVFLAIFSGLTFVAMIRALRHTWPSQREYERFGILWPGLRTQNGFAGAADALCKIQGPRGFGDAVTYNTTKGLWEVKNKIIQLGLNGLPDSTDVGRLWNEGLAFWGWFFYLSKFYEVVDTAIILVKGKKSSTLQMYHHAGAMLCMWAGIRYMSPPIWMFVFMNSLIHALMYVYYTLSALGVHVPRRVKKTLTTMQIAQFVLGFTFAAGHLFISYTIPSSVIYAGKYGFKAATAAAASAMSTAAADLAPPTATAVLGAWLKKLAFRAAGQEGLAENVRNSWGEVFGPEADYVQETLDRMTKKDEFQLISCIDTTGQSFAIWLNLIYLAPLTWLFLRFFFRSYNKRTSSSTAHSTHTRRISRSAIDAARGVDRELESLGRSAEDGVGEAVEEGQSVVDDAGDKAGEVKDEAEEKADEVKQEEEGQNVADNEGDKAGEVNDEAEEKADEVKQEEEENVSSPQDSGVLVDTDDNEEDEENENEAPQGQDNADKRDEEPKQEGLSTADPREEDASYADKVK</sequence>
<dbReference type="PANTHER" id="PTHR11157:SF169">
    <property type="entry name" value="ELONGATION OF FATTY ACIDS PROTEIN"/>
    <property type="match status" value="1"/>
</dbReference>
<feature type="region of interest" description="Disordered" evidence="11">
    <location>
        <begin position="471"/>
        <end position="613"/>
    </location>
</feature>
<feature type="compositionally biased region" description="Basic and acidic residues" evidence="11">
    <location>
        <begin position="583"/>
        <end position="593"/>
    </location>
</feature>
<keyword evidence="9 10" id="KW-0275">Fatty acid biosynthesis</keyword>
<comment type="similarity">
    <text evidence="10">Belongs to the ELO family.</text>
</comment>
<evidence type="ECO:0000256" key="1">
    <source>
        <dbReference type="ARBA" id="ARBA00004141"/>
    </source>
</evidence>
<dbReference type="GO" id="GO:0019367">
    <property type="term" value="P:fatty acid elongation, saturated fatty acid"/>
    <property type="evidence" value="ECO:0007669"/>
    <property type="project" value="TreeGrafter"/>
</dbReference>
<dbReference type="GO" id="GO:0034626">
    <property type="term" value="P:fatty acid elongation, polyunsaturated fatty acid"/>
    <property type="evidence" value="ECO:0007669"/>
    <property type="project" value="TreeGrafter"/>
</dbReference>
<name>A0A9P4MBL9_9PEZI</name>
<dbReference type="PANTHER" id="PTHR11157">
    <property type="entry name" value="FATTY ACID ACYL TRANSFERASE-RELATED"/>
    <property type="match status" value="1"/>
</dbReference>
<keyword evidence="3 10" id="KW-0808">Transferase</keyword>
<evidence type="ECO:0000313" key="13">
    <source>
        <dbReference type="Proteomes" id="UP000799772"/>
    </source>
</evidence>
<proteinExistence type="inferred from homology"/>
<dbReference type="AlphaFoldDB" id="A0A9P4MBL9"/>
<dbReference type="InterPro" id="IPR002076">
    <property type="entry name" value="ELO_fam"/>
</dbReference>
<feature type="compositionally biased region" description="Acidic residues" evidence="11">
    <location>
        <begin position="563"/>
        <end position="575"/>
    </location>
</feature>
<evidence type="ECO:0000256" key="3">
    <source>
        <dbReference type="ARBA" id="ARBA00022679"/>
    </source>
</evidence>
<accession>A0A9P4MBL9</accession>
<feature type="compositionally biased region" description="Acidic residues" evidence="11">
    <location>
        <begin position="533"/>
        <end position="551"/>
    </location>
</feature>
<organism evidence="12 13">
    <name type="scientific">Rhizodiscina lignyota</name>
    <dbReference type="NCBI Taxonomy" id="1504668"/>
    <lineage>
        <taxon>Eukaryota</taxon>
        <taxon>Fungi</taxon>
        <taxon>Dikarya</taxon>
        <taxon>Ascomycota</taxon>
        <taxon>Pezizomycotina</taxon>
        <taxon>Dothideomycetes</taxon>
        <taxon>Pleosporomycetidae</taxon>
        <taxon>Aulographales</taxon>
        <taxon>Rhizodiscinaceae</taxon>
        <taxon>Rhizodiscina</taxon>
    </lineage>
</organism>
<keyword evidence="6 10" id="KW-1133">Transmembrane helix</keyword>
<evidence type="ECO:0000256" key="9">
    <source>
        <dbReference type="ARBA" id="ARBA00023160"/>
    </source>
</evidence>
<keyword evidence="2 10" id="KW-0444">Lipid biosynthesis</keyword>
<evidence type="ECO:0000256" key="6">
    <source>
        <dbReference type="ARBA" id="ARBA00022989"/>
    </source>
</evidence>
<dbReference type="OrthoDB" id="10259681at2759"/>
<evidence type="ECO:0000256" key="10">
    <source>
        <dbReference type="RuleBase" id="RU361115"/>
    </source>
</evidence>
<feature type="transmembrane region" description="Helical" evidence="10">
    <location>
        <begin position="252"/>
        <end position="273"/>
    </location>
</feature>
<dbReference type="Proteomes" id="UP000799772">
    <property type="component" value="Unassembled WGS sequence"/>
</dbReference>
<dbReference type="GO" id="GO:0030148">
    <property type="term" value="P:sphingolipid biosynthetic process"/>
    <property type="evidence" value="ECO:0007669"/>
    <property type="project" value="TreeGrafter"/>
</dbReference>
<evidence type="ECO:0000256" key="11">
    <source>
        <dbReference type="SAM" id="MobiDB-lite"/>
    </source>
</evidence>
<keyword evidence="5 10" id="KW-0276">Fatty acid metabolism</keyword>
<keyword evidence="13" id="KW-1185">Reference proteome</keyword>
<dbReference type="GO" id="GO:0034625">
    <property type="term" value="P:fatty acid elongation, monounsaturated fatty acid"/>
    <property type="evidence" value="ECO:0007669"/>
    <property type="project" value="TreeGrafter"/>
</dbReference>
<keyword evidence="8 10" id="KW-0472">Membrane</keyword>
<protein>
    <recommendedName>
        <fullName evidence="10">Elongation of fatty acids protein</fullName>
        <ecNumber evidence="10">2.3.1.-</ecNumber>
    </recommendedName>
</protein>
<keyword evidence="7 10" id="KW-0443">Lipid metabolism</keyword>
<evidence type="ECO:0000313" key="12">
    <source>
        <dbReference type="EMBL" id="KAF2104515.1"/>
    </source>
</evidence>
<keyword evidence="4 10" id="KW-0812">Transmembrane</keyword>
<dbReference type="GO" id="GO:0042761">
    <property type="term" value="P:very long-chain fatty acid biosynthetic process"/>
    <property type="evidence" value="ECO:0007669"/>
    <property type="project" value="TreeGrafter"/>
</dbReference>
<feature type="transmembrane region" description="Helical" evidence="10">
    <location>
        <begin position="414"/>
        <end position="435"/>
    </location>
</feature>
<gene>
    <name evidence="12" type="ORF">NA57DRAFT_30863</name>
</gene>
<evidence type="ECO:0000256" key="8">
    <source>
        <dbReference type="ARBA" id="ARBA00023136"/>
    </source>
</evidence>
<evidence type="ECO:0000256" key="2">
    <source>
        <dbReference type="ARBA" id="ARBA00022516"/>
    </source>
</evidence>
<reference evidence="12" key="1">
    <citation type="journal article" date="2020" name="Stud. Mycol.">
        <title>101 Dothideomycetes genomes: a test case for predicting lifestyles and emergence of pathogens.</title>
        <authorList>
            <person name="Haridas S."/>
            <person name="Albert R."/>
            <person name="Binder M."/>
            <person name="Bloem J."/>
            <person name="Labutti K."/>
            <person name="Salamov A."/>
            <person name="Andreopoulos B."/>
            <person name="Baker S."/>
            <person name="Barry K."/>
            <person name="Bills G."/>
            <person name="Bluhm B."/>
            <person name="Cannon C."/>
            <person name="Castanera R."/>
            <person name="Culley D."/>
            <person name="Daum C."/>
            <person name="Ezra D."/>
            <person name="Gonzalez J."/>
            <person name="Henrissat B."/>
            <person name="Kuo A."/>
            <person name="Liang C."/>
            <person name="Lipzen A."/>
            <person name="Lutzoni F."/>
            <person name="Magnuson J."/>
            <person name="Mondo S."/>
            <person name="Nolan M."/>
            <person name="Ohm R."/>
            <person name="Pangilinan J."/>
            <person name="Park H.-J."/>
            <person name="Ramirez L."/>
            <person name="Alfaro M."/>
            <person name="Sun H."/>
            <person name="Tritt A."/>
            <person name="Yoshinaga Y."/>
            <person name="Zwiers L.-H."/>
            <person name="Turgeon B."/>
            <person name="Goodwin S."/>
            <person name="Spatafora J."/>
            <person name="Crous P."/>
            <person name="Grigoriev I."/>
        </authorList>
    </citation>
    <scope>NUCLEOTIDE SEQUENCE</scope>
    <source>
        <strain evidence="12">CBS 133067</strain>
    </source>
</reference>
<feature type="compositionally biased region" description="Basic and acidic residues" evidence="11">
    <location>
        <begin position="600"/>
        <end position="613"/>
    </location>
</feature>
<comment type="subcellular location">
    <subcellularLocation>
        <location evidence="1">Membrane</location>
        <topology evidence="1">Multi-pass membrane protein</topology>
    </subcellularLocation>
</comment>
<feature type="transmembrane region" description="Helical" evidence="10">
    <location>
        <begin position="293"/>
        <end position="313"/>
    </location>
</feature>
<dbReference type="GO" id="GO:0009922">
    <property type="term" value="F:fatty acid elongase activity"/>
    <property type="evidence" value="ECO:0007669"/>
    <property type="project" value="InterPro"/>
</dbReference>
<dbReference type="EC" id="2.3.1.-" evidence="10"/>
<dbReference type="GO" id="GO:0005789">
    <property type="term" value="C:endoplasmic reticulum membrane"/>
    <property type="evidence" value="ECO:0007669"/>
    <property type="project" value="TreeGrafter"/>
</dbReference>
<evidence type="ECO:0000256" key="4">
    <source>
        <dbReference type="ARBA" id="ARBA00022692"/>
    </source>
</evidence>
<dbReference type="Pfam" id="PF01151">
    <property type="entry name" value="ELO"/>
    <property type="match status" value="1"/>
</dbReference>
<evidence type="ECO:0000256" key="7">
    <source>
        <dbReference type="ARBA" id="ARBA00023098"/>
    </source>
</evidence>
<comment type="catalytic activity">
    <reaction evidence="10">
        <text>an acyl-CoA + malonyl-CoA + H(+) = a 3-oxoacyl-CoA + CO2 + CoA</text>
        <dbReference type="Rhea" id="RHEA:50252"/>
        <dbReference type="ChEBI" id="CHEBI:15378"/>
        <dbReference type="ChEBI" id="CHEBI:16526"/>
        <dbReference type="ChEBI" id="CHEBI:57287"/>
        <dbReference type="ChEBI" id="CHEBI:57384"/>
        <dbReference type="ChEBI" id="CHEBI:58342"/>
        <dbReference type="ChEBI" id="CHEBI:90726"/>
    </reaction>
    <physiologicalReaction direction="left-to-right" evidence="10">
        <dbReference type="Rhea" id="RHEA:50253"/>
    </physiologicalReaction>
</comment>
<dbReference type="EMBL" id="ML978121">
    <property type="protein sequence ID" value="KAF2104515.1"/>
    <property type="molecule type" value="Genomic_DNA"/>
</dbReference>